<dbReference type="AlphaFoldDB" id="A0A2I0X5U3"/>
<evidence type="ECO:0000313" key="1">
    <source>
        <dbReference type="EMBL" id="PKU83267.1"/>
    </source>
</evidence>
<gene>
    <name evidence="1" type="ORF">MA16_Dca006668</name>
</gene>
<accession>A0A2I0X5U3</accession>
<reference evidence="1 2" key="1">
    <citation type="journal article" date="2016" name="Sci. Rep.">
        <title>The Dendrobium catenatum Lindl. genome sequence provides insights into polysaccharide synthase, floral development and adaptive evolution.</title>
        <authorList>
            <person name="Zhang G.Q."/>
            <person name="Xu Q."/>
            <person name="Bian C."/>
            <person name="Tsai W.C."/>
            <person name="Yeh C.M."/>
            <person name="Liu K.W."/>
            <person name="Yoshida K."/>
            <person name="Zhang L.S."/>
            <person name="Chang S.B."/>
            <person name="Chen F."/>
            <person name="Shi Y."/>
            <person name="Su Y.Y."/>
            <person name="Zhang Y.Q."/>
            <person name="Chen L.J."/>
            <person name="Yin Y."/>
            <person name="Lin M."/>
            <person name="Huang H."/>
            <person name="Deng H."/>
            <person name="Wang Z.W."/>
            <person name="Zhu S.L."/>
            <person name="Zhao X."/>
            <person name="Deng C."/>
            <person name="Niu S.C."/>
            <person name="Huang J."/>
            <person name="Wang M."/>
            <person name="Liu G.H."/>
            <person name="Yang H.J."/>
            <person name="Xiao X.J."/>
            <person name="Hsiao Y.Y."/>
            <person name="Wu W.L."/>
            <person name="Chen Y.Y."/>
            <person name="Mitsuda N."/>
            <person name="Ohme-Takagi M."/>
            <person name="Luo Y.B."/>
            <person name="Van de Peer Y."/>
            <person name="Liu Z.J."/>
        </authorList>
    </citation>
    <scope>NUCLEOTIDE SEQUENCE [LARGE SCALE GENOMIC DNA]</scope>
    <source>
        <tissue evidence="1">The whole plant</tissue>
    </source>
</reference>
<protein>
    <submittedName>
        <fullName evidence="1">Uncharacterized protein</fullName>
    </submittedName>
</protein>
<sequence>MFLHTIEEGRHCQKAGVELRIGLRVGLESGVNKPYEWRRVRRDLQTAEKGNRLLACLMNREQTGETSPGLVARDQKVSGWVVLVNGVGDRRERNMRLGSCGAMEMVEF</sequence>
<name>A0A2I0X5U3_9ASPA</name>
<keyword evidence="2" id="KW-1185">Reference proteome</keyword>
<dbReference type="EMBL" id="KZ502134">
    <property type="protein sequence ID" value="PKU83267.1"/>
    <property type="molecule type" value="Genomic_DNA"/>
</dbReference>
<evidence type="ECO:0000313" key="2">
    <source>
        <dbReference type="Proteomes" id="UP000233837"/>
    </source>
</evidence>
<organism evidence="1 2">
    <name type="scientific">Dendrobium catenatum</name>
    <dbReference type="NCBI Taxonomy" id="906689"/>
    <lineage>
        <taxon>Eukaryota</taxon>
        <taxon>Viridiplantae</taxon>
        <taxon>Streptophyta</taxon>
        <taxon>Embryophyta</taxon>
        <taxon>Tracheophyta</taxon>
        <taxon>Spermatophyta</taxon>
        <taxon>Magnoliopsida</taxon>
        <taxon>Liliopsida</taxon>
        <taxon>Asparagales</taxon>
        <taxon>Orchidaceae</taxon>
        <taxon>Epidendroideae</taxon>
        <taxon>Malaxideae</taxon>
        <taxon>Dendrobiinae</taxon>
        <taxon>Dendrobium</taxon>
    </lineage>
</organism>
<dbReference type="Proteomes" id="UP000233837">
    <property type="component" value="Unassembled WGS sequence"/>
</dbReference>
<proteinExistence type="predicted"/>
<reference evidence="1 2" key="2">
    <citation type="journal article" date="2017" name="Nature">
        <title>The Apostasia genome and the evolution of orchids.</title>
        <authorList>
            <person name="Zhang G.Q."/>
            <person name="Liu K.W."/>
            <person name="Li Z."/>
            <person name="Lohaus R."/>
            <person name="Hsiao Y.Y."/>
            <person name="Niu S.C."/>
            <person name="Wang J.Y."/>
            <person name="Lin Y.C."/>
            <person name="Xu Q."/>
            <person name="Chen L.J."/>
            <person name="Yoshida K."/>
            <person name="Fujiwara S."/>
            <person name="Wang Z.W."/>
            <person name="Zhang Y.Q."/>
            <person name="Mitsuda N."/>
            <person name="Wang M."/>
            <person name="Liu G.H."/>
            <person name="Pecoraro L."/>
            <person name="Huang H.X."/>
            <person name="Xiao X.J."/>
            <person name="Lin M."/>
            <person name="Wu X.Y."/>
            <person name="Wu W.L."/>
            <person name="Chen Y.Y."/>
            <person name="Chang S.B."/>
            <person name="Sakamoto S."/>
            <person name="Ohme-Takagi M."/>
            <person name="Yagi M."/>
            <person name="Zeng S.J."/>
            <person name="Shen C.Y."/>
            <person name="Yeh C.M."/>
            <person name="Luo Y.B."/>
            <person name="Tsai W.C."/>
            <person name="Van de Peer Y."/>
            <person name="Liu Z.J."/>
        </authorList>
    </citation>
    <scope>NUCLEOTIDE SEQUENCE [LARGE SCALE GENOMIC DNA]</scope>
    <source>
        <tissue evidence="1">The whole plant</tissue>
    </source>
</reference>